<dbReference type="InterPro" id="IPR052209">
    <property type="entry name" value="CbiZ"/>
</dbReference>
<dbReference type="PANTHER" id="PTHR35336:SF5">
    <property type="entry name" value="ADENOSYLCOBINAMIDE AMIDOHYDROLASE"/>
    <property type="match status" value="1"/>
</dbReference>
<accession>A0A917HI99</accession>
<organism evidence="1 2">
    <name type="scientific">Paenibacillus radicis</name>
    <name type="common">ex Gao et al. 2016</name>
    <dbReference type="NCBI Taxonomy" id="1737354"/>
    <lineage>
        <taxon>Bacteria</taxon>
        <taxon>Bacillati</taxon>
        <taxon>Bacillota</taxon>
        <taxon>Bacilli</taxon>
        <taxon>Bacillales</taxon>
        <taxon>Paenibacillaceae</taxon>
        <taxon>Paenibacillus</taxon>
    </lineage>
</organism>
<gene>
    <name evidence="1" type="ORF">GCM10010918_41290</name>
</gene>
<evidence type="ECO:0000313" key="1">
    <source>
        <dbReference type="EMBL" id="GGG79904.1"/>
    </source>
</evidence>
<evidence type="ECO:0000313" key="2">
    <source>
        <dbReference type="Proteomes" id="UP000600247"/>
    </source>
</evidence>
<proteinExistence type="predicted"/>
<keyword evidence="2" id="KW-1185">Reference proteome</keyword>
<dbReference type="AlphaFoldDB" id="A0A917HI99"/>
<reference evidence="1 2" key="1">
    <citation type="journal article" date="2014" name="Int. J. Syst. Evol. Microbiol.">
        <title>Complete genome sequence of Corynebacterium casei LMG S-19264T (=DSM 44701T), isolated from a smear-ripened cheese.</title>
        <authorList>
            <consortium name="US DOE Joint Genome Institute (JGI-PGF)"/>
            <person name="Walter F."/>
            <person name="Albersmeier A."/>
            <person name="Kalinowski J."/>
            <person name="Ruckert C."/>
        </authorList>
    </citation>
    <scope>NUCLEOTIDE SEQUENCE [LARGE SCALE GENOMIC DNA]</scope>
    <source>
        <strain evidence="1 2">CGMCC 1.15286</strain>
    </source>
</reference>
<dbReference type="PANTHER" id="PTHR35336">
    <property type="entry name" value="ADENOSYLCOBINAMIDE AMIDOHYDROLASE"/>
    <property type="match status" value="1"/>
</dbReference>
<comment type="caution">
    <text evidence="1">The sequence shown here is derived from an EMBL/GenBank/DDBJ whole genome shotgun (WGS) entry which is preliminary data.</text>
</comment>
<sequence>MTQPFRTASFYESAVWPGVTAELQEGDRIVVSSPMQLRTLSSAVHLGGLAASDTVVNWKVPIPYECEDPGADAGNRLQGWGYDPGKTICLMTAAKLTHLSVAEEEGDCFKLVCFTTSGTSNGARAGLPRETFSAYAPGTINTVLLIDGQMTEAAMVNAVIQAAEAKAAALQDLSIVDPDNGRIATGTTTDAIVIGVSGQGYGNSVHAYAGAATTIGNAIGRLVYATVYEASRTQHEK</sequence>
<dbReference type="Pfam" id="PF01955">
    <property type="entry name" value="CbiZ"/>
    <property type="match status" value="1"/>
</dbReference>
<evidence type="ECO:0008006" key="3">
    <source>
        <dbReference type="Google" id="ProtNLM"/>
    </source>
</evidence>
<dbReference type="EMBL" id="BMHY01000009">
    <property type="protein sequence ID" value="GGG79904.1"/>
    <property type="molecule type" value="Genomic_DNA"/>
</dbReference>
<dbReference type="InterPro" id="IPR002808">
    <property type="entry name" value="AdoCbi_amidolase"/>
</dbReference>
<protein>
    <recommendedName>
        <fullName evidence="3">Adenosylcobinamide amidohydrolase</fullName>
    </recommendedName>
</protein>
<name>A0A917HI99_9BACL</name>
<dbReference type="RefSeq" id="WP_188891098.1">
    <property type="nucleotide sequence ID" value="NZ_BMHY01000009.1"/>
</dbReference>
<dbReference type="Proteomes" id="UP000600247">
    <property type="component" value="Unassembled WGS sequence"/>
</dbReference>